<feature type="domain" description="C2H2-type" evidence="3">
    <location>
        <begin position="5"/>
        <end position="32"/>
    </location>
</feature>
<evidence type="ECO:0000313" key="4">
    <source>
        <dbReference type="EMBL" id="KAJ7969447.1"/>
    </source>
</evidence>
<feature type="domain" description="C2H2-type" evidence="3">
    <location>
        <begin position="202"/>
        <end position="224"/>
    </location>
</feature>
<dbReference type="InterPro" id="IPR013087">
    <property type="entry name" value="Znf_C2H2_type"/>
</dbReference>
<dbReference type="PANTHER" id="PTHR46326">
    <property type="entry name" value="ZINC FINGER PROTEIN ZAT1-RELATED"/>
    <property type="match status" value="1"/>
</dbReference>
<evidence type="ECO:0000256" key="1">
    <source>
        <dbReference type="PROSITE-ProRule" id="PRU00042"/>
    </source>
</evidence>
<keyword evidence="1" id="KW-0862">Zinc</keyword>
<dbReference type="PROSITE" id="PS00028">
    <property type="entry name" value="ZINC_FINGER_C2H2_1"/>
    <property type="match status" value="2"/>
</dbReference>
<dbReference type="Proteomes" id="UP001163823">
    <property type="component" value="Chromosome 5"/>
</dbReference>
<dbReference type="KEGG" id="qsa:O6P43_013417"/>
<accession>A0AAD7PVZ6</accession>
<feature type="compositionally biased region" description="Pro residues" evidence="2">
    <location>
        <begin position="48"/>
        <end position="60"/>
    </location>
</feature>
<dbReference type="SUPFAM" id="SSF57667">
    <property type="entry name" value="beta-beta-alpha zinc fingers"/>
    <property type="match status" value="1"/>
</dbReference>
<gene>
    <name evidence="4" type="ORF">O6P43_013417</name>
</gene>
<dbReference type="PROSITE" id="PS50157">
    <property type="entry name" value="ZINC_FINGER_C2H2_2"/>
    <property type="match status" value="2"/>
</dbReference>
<feature type="region of interest" description="Disordered" evidence="2">
    <location>
        <begin position="27"/>
        <end position="69"/>
    </location>
</feature>
<evidence type="ECO:0000256" key="2">
    <source>
        <dbReference type="SAM" id="MobiDB-lite"/>
    </source>
</evidence>
<dbReference type="GO" id="GO:0008270">
    <property type="term" value="F:zinc ion binding"/>
    <property type="evidence" value="ECO:0007669"/>
    <property type="project" value="UniProtKB-KW"/>
</dbReference>
<dbReference type="GO" id="GO:0006355">
    <property type="term" value="P:regulation of DNA-templated transcription"/>
    <property type="evidence" value="ECO:0007669"/>
    <property type="project" value="InterPro"/>
</dbReference>
<comment type="caution">
    <text evidence="4">The sequence shown here is derived from an EMBL/GenBank/DDBJ whole genome shotgun (WGS) entry which is preliminary data.</text>
</comment>
<keyword evidence="1" id="KW-0863">Zinc-finger</keyword>
<dbReference type="Pfam" id="PF13912">
    <property type="entry name" value="zf-C2H2_6"/>
    <property type="match status" value="3"/>
</dbReference>
<dbReference type="PANTHER" id="PTHR46326:SF10">
    <property type="entry name" value="C2H2 AND C2HC ZINC FINGER PROTEIN"/>
    <property type="match status" value="1"/>
</dbReference>
<dbReference type="InterPro" id="IPR036236">
    <property type="entry name" value="Znf_C2H2_sf"/>
</dbReference>
<keyword evidence="1" id="KW-0479">Metal-binding</keyword>
<protein>
    <submittedName>
        <fullName evidence="4">Zinc finger protein</fullName>
    </submittedName>
</protein>
<keyword evidence="5" id="KW-1185">Reference proteome</keyword>
<dbReference type="AlphaFoldDB" id="A0AAD7PVZ6"/>
<dbReference type="EMBL" id="JARAOO010000005">
    <property type="protein sequence ID" value="KAJ7969447.1"/>
    <property type="molecule type" value="Genomic_DNA"/>
</dbReference>
<evidence type="ECO:0000259" key="3">
    <source>
        <dbReference type="PROSITE" id="PS50157"/>
    </source>
</evidence>
<sequence>MEEKKICQICKKCFANGKAMGGHMRSHLARFPLPPKPLSIQPSVEPTHSPPPLRPPPPPTTRSLSSPSSLSVYLRNNPFQSFQSLNRDISVSLFENSDRESEIESYMRNPTRRRSRPYRKSILELMEDTEEQSVNSISYIVSEDQEAAKCLMMLSRDKWPILKEAQELATDGHENCNTLVKVDEEEDDKDDMVAPIPKRPKFQCGTCKKVFQSYQALGGHRASHKRMTNPINEDDKTLKNFESPFCRKVFDSGQALVEHKKVHHSVTSSTAMAETRSAAANYRFGKIYIDLNLPAP</sequence>
<reference evidence="4" key="1">
    <citation type="journal article" date="2023" name="Science">
        <title>Elucidation of the pathway for biosynthesis of saponin adjuvants from the soapbark tree.</title>
        <authorList>
            <person name="Reed J."/>
            <person name="Orme A."/>
            <person name="El-Demerdash A."/>
            <person name="Owen C."/>
            <person name="Martin L.B.B."/>
            <person name="Misra R.C."/>
            <person name="Kikuchi S."/>
            <person name="Rejzek M."/>
            <person name="Martin A.C."/>
            <person name="Harkess A."/>
            <person name="Leebens-Mack J."/>
            <person name="Louveau T."/>
            <person name="Stephenson M.J."/>
            <person name="Osbourn A."/>
        </authorList>
    </citation>
    <scope>NUCLEOTIDE SEQUENCE</scope>
    <source>
        <strain evidence="4">S10</strain>
    </source>
</reference>
<dbReference type="Gene3D" id="3.30.160.60">
    <property type="entry name" value="Classic Zinc Finger"/>
    <property type="match status" value="1"/>
</dbReference>
<dbReference type="SMART" id="SM00355">
    <property type="entry name" value="ZnF_C2H2"/>
    <property type="match status" value="3"/>
</dbReference>
<evidence type="ECO:0000313" key="5">
    <source>
        <dbReference type="Proteomes" id="UP001163823"/>
    </source>
</evidence>
<name>A0AAD7PVZ6_QUISA</name>
<dbReference type="InterPro" id="IPR044303">
    <property type="entry name" value="ZAT1/4/9"/>
</dbReference>
<proteinExistence type="predicted"/>
<organism evidence="4 5">
    <name type="scientific">Quillaja saponaria</name>
    <name type="common">Soap bark tree</name>
    <dbReference type="NCBI Taxonomy" id="32244"/>
    <lineage>
        <taxon>Eukaryota</taxon>
        <taxon>Viridiplantae</taxon>
        <taxon>Streptophyta</taxon>
        <taxon>Embryophyta</taxon>
        <taxon>Tracheophyta</taxon>
        <taxon>Spermatophyta</taxon>
        <taxon>Magnoliopsida</taxon>
        <taxon>eudicotyledons</taxon>
        <taxon>Gunneridae</taxon>
        <taxon>Pentapetalae</taxon>
        <taxon>rosids</taxon>
        <taxon>fabids</taxon>
        <taxon>Fabales</taxon>
        <taxon>Quillajaceae</taxon>
        <taxon>Quillaja</taxon>
    </lineage>
</organism>